<reference evidence="1 2" key="1">
    <citation type="submission" date="2020-06" db="EMBL/GenBank/DDBJ databases">
        <authorList>
            <person name="Voronona O.L."/>
            <person name="Aksenova E.I."/>
            <person name="Kunda M.S."/>
            <person name="Semenov A.N."/>
            <person name="Ryzhova N."/>
        </authorList>
    </citation>
    <scope>NUCLEOTIDE SEQUENCE [LARGE SCALE GENOMIC DNA]</scope>
    <source>
        <strain evidence="1 2">MPKMM3633</strain>
    </source>
</reference>
<sequence>MELGICALCEKEKKLVDSHIFPAFMWKSGSKQEPIQEFSLNEKYPKKRLNGIYQKLLCDTCEKIIGQYENYGRPFLERVRGITPKEPHTEVFNKFDGVKGSNNKYNYSKLKLLFLSILWRASVSSMPQYAQCDLGDFYNSQIRKLLLDNTPSILSKSTFPIAIRCYNLEDSDTSPLHIPPIKVQLKNYHKSCYFFVIHGLGVHIGVGEFQDYKNEEFMRGAGFDEEKLIVCYLSVEQDKHLINIYSESAKKLGLLNI</sequence>
<dbReference type="KEGG" id="mpri:MP3633_3551"/>
<evidence type="ECO:0008006" key="3">
    <source>
        <dbReference type="Google" id="ProtNLM"/>
    </source>
</evidence>
<organism evidence="1 2">
    <name type="scientific">Marinomonas primoryensis</name>
    <dbReference type="NCBI Taxonomy" id="178399"/>
    <lineage>
        <taxon>Bacteria</taxon>
        <taxon>Pseudomonadati</taxon>
        <taxon>Pseudomonadota</taxon>
        <taxon>Gammaproteobacteria</taxon>
        <taxon>Oceanospirillales</taxon>
        <taxon>Oceanospirillaceae</taxon>
        <taxon>Marinomonas</taxon>
    </lineage>
</organism>
<dbReference type="AlphaFoldDB" id="A0A859D0A7"/>
<dbReference type="RefSeq" id="WP_176336512.1">
    <property type="nucleotide sequence ID" value="NZ_BAAAEF010000026.1"/>
</dbReference>
<proteinExistence type="predicted"/>
<evidence type="ECO:0000313" key="2">
    <source>
        <dbReference type="Proteomes" id="UP000509371"/>
    </source>
</evidence>
<accession>A0A859D0A7</accession>
<evidence type="ECO:0000313" key="1">
    <source>
        <dbReference type="EMBL" id="QKK82278.1"/>
    </source>
</evidence>
<dbReference type="EMBL" id="CP054301">
    <property type="protein sequence ID" value="QKK82278.1"/>
    <property type="molecule type" value="Genomic_DNA"/>
</dbReference>
<protein>
    <recommendedName>
        <fullName evidence="3">HNH endonuclease 5 domain-containing protein</fullName>
    </recommendedName>
</protein>
<dbReference type="Proteomes" id="UP000509371">
    <property type="component" value="Chromosome"/>
</dbReference>
<name>A0A859D0A7_9GAMM</name>
<gene>
    <name evidence="1" type="ORF">MP3633_3551</name>
</gene>